<dbReference type="InterPro" id="IPR050811">
    <property type="entry name" value="Phosphate_ABC_transporter"/>
</dbReference>
<dbReference type="Gene3D" id="3.40.190.10">
    <property type="entry name" value="Periplasmic binding protein-like II"/>
    <property type="match status" value="2"/>
</dbReference>
<accession>A0A0B5BIN2</accession>
<reference evidence="4 5" key="1">
    <citation type="journal article" date="2015" name="Genome Announc.">
        <title>Complete Genome of Geobacter pickeringii G13T, a Metal-Reducing Isolate from Sedimentary Kaolin Deposits.</title>
        <authorList>
            <person name="Badalamenti J.P."/>
            <person name="Bond D.R."/>
        </authorList>
    </citation>
    <scope>NUCLEOTIDE SEQUENCE [LARGE SCALE GENOMIC DNA]</scope>
    <source>
        <strain evidence="4 5">G13</strain>
    </source>
</reference>
<gene>
    <name evidence="4" type="ORF">GPICK_14100</name>
</gene>
<evidence type="ECO:0000313" key="4">
    <source>
        <dbReference type="EMBL" id="AJE04330.1"/>
    </source>
</evidence>
<dbReference type="PANTHER" id="PTHR30570">
    <property type="entry name" value="PERIPLASMIC PHOSPHATE BINDING COMPONENT OF PHOSPHATE ABC TRANSPORTER"/>
    <property type="match status" value="1"/>
</dbReference>
<dbReference type="STRING" id="345632.GPICK_14100"/>
<protein>
    <submittedName>
        <fullName evidence="4">Phosphate ABC transporter substrate-binding protein</fullName>
    </submittedName>
</protein>
<proteinExistence type="predicted"/>
<dbReference type="Pfam" id="PF12849">
    <property type="entry name" value="PBP_like_2"/>
    <property type="match status" value="1"/>
</dbReference>
<dbReference type="InterPro" id="IPR024370">
    <property type="entry name" value="PBP_domain"/>
</dbReference>
<keyword evidence="1 2" id="KW-0732">Signal</keyword>
<evidence type="ECO:0000313" key="5">
    <source>
        <dbReference type="Proteomes" id="UP000057609"/>
    </source>
</evidence>
<dbReference type="EMBL" id="CP009788">
    <property type="protein sequence ID" value="AJE04330.1"/>
    <property type="molecule type" value="Genomic_DNA"/>
</dbReference>
<dbReference type="KEGG" id="gpi:GPICK_14100"/>
<dbReference type="PANTHER" id="PTHR30570:SF1">
    <property type="entry name" value="PHOSPHATE-BINDING PROTEIN PSTS"/>
    <property type="match status" value="1"/>
</dbReference>
<dbReference type="OrthoDB" id="9783488at2"/>
<dbReference type="RefSeq" id="WP_039744215.1">
    <property type="nucleotide sequence ID" value="NZ_CP009788.1"/>
</dbReference>
<dbReference type="HOGENOM" id="CLU_026228_5_1_7"/>
<name>A0A0B5BIN2_9BACT</name>
<keyword evidence="5" id="KW-1185">Reference proteome</keyword>
<sequence>MKRIIAQISAFCIGAAATLAWGADEIKVGAGAAPVENVLKPVSAPFEKATGIRLSVIANGPKNALTDLDRGAVDAAAAGLSFPDWMALMKKEGAGVKDPSVYRSTVIGKDRIVVIVHKDNPVKELSKEQLKGIFTGKIDNWKGVGGPDSPIIVVWGKLVPGTNSMFTKAMLDGEAVLNDVLETTTAAEIKVNVASNPPAIGIGPAAIVDGSVRAPKTPEISRDIVLVTKGAPSTTVRRLLDFITGEGQKYVK</sequence>
<organism evidence="4 5">
    <name type="scientific">Geobacter pickeringii</name>
    <dbReference type="NCBI Taxonomy" id="345632"/>
    <lineage>
        <taxon>Bacteria</taxon>
        <taxon>Pseudomonadati</taxon>
        <taxon>Thermodesulfobacteriota</taxon>
        <taxon>Desulfuromonadia</taxon>
        <taxon>Geobacterales</taxon>
        <taxon>Geobacteraceae</taxon>
        <taxon>Geobacter</taxon>
    </lineage>
</organism>
<evidence type="ECO:0000259" key="3">
    <source>
        <dbReference type="Pfam" id="PF12849"/>
    </source>
</evidence>
<evidence type="ECO:0000256" key="1">
    <source>
        <dbReference type="ARBA" id="ARBA00022729"/>
    </source>
</evidence>
<dbReference type="Proteomes" id="UP000057609">
    <property type="component" value="Chromosome"/>
</dbReference>
<feature type="signal peptide" evidence="2">
    <location>
        <begin position="1"/>
        <end position="22"/>
    </location>
</feature>
<evidence type="ECO:0000256" key="2">
    <source>
        <dbReference type="SAM" id="SignalP"/>
    </source>
</evidence>
<feature type="chain" id="PRO_5002112730" evidence="2">
    <location>
        <begin position="23"/>
        <end position="252"/>
    </location>
</feature>
<dbReference type="SUPFAM" id="SSF53850">
    <property type="entry name" value="Periplasmic binding protein-like II"/>
    <property type="match status" value="1"/>
</dbReference>
<feature type="domain" description="PBP" evidence="3">
    <location>
        <begin position="27"/>
        <end position="182"/>
    </location>
</feature>
<dbReference type="AlphaFoldDB" id="A0A0B5BIN2"/>